<reference evidence="1" key="1">
    <citation type="journal article" date="2021" name="Front. Microbiol.">
        <title>Comprehensive Comparative Genomics and Phenotyping of Methylobacterium Species.</title>
        <authorList>
            <person name="Alessa O."/>
            <person name="Ogura Y."/>
            <person name="Fujitani Y."/>
            <person name="Takami H."/>
            <person name="Hayashi T."/>
            <person name="Sahin N."/>
            <person name="Tani A."/>
        </authorList>
    </citation>
    <scope>NUCLEOTIDE SEQUENCE</scope>
    <source>
        <strain evidence="1">DSM 17168</strain>
    </source>
</reference>
<dbReference type="Proteomes" id="UP001055153">
    <property type="component" value="Unassembled WGS sequence"/>
</dbReference>
<evidence type="ECO:0000313" key="2">
    <source>
        <dbReference type="Proteomes" id="UP001055153"/>
    </source>
</evidence>
<comment type="caution">
    <text evidence="1">The sequence shown here is derived from an EMBL/GenBank/DDBJ whole genome shotgun (WGS) entry which is preliminary data.</text>
</comment>
<keyword evidence="2" id="KW-1185">Reference proteome</keyword>
<gene>
    <name evidence="1" type="ORF">GMJLKIPL_6603</name>
</gene>
<proteinExistence type="predicted"/>
<reference evidence="1" key="2">
    <citation type="submission" date="2021-08" db="EMBL/GenBank/DDBJ databases">
        <authorList>
            <person name="Tani A."/>
            <person name="Ola A."/>
            <person name="Ogura Y."/>
            <person name="Katsura K."/>
            <person name="Hayashi T."/>
        </authorList>
    </citation>
    <scope>NUCLEOTIDE SEQUENCE</scope>
    <source>
        <strain evidence="1">DSM 17168</strain>
    </source>
</reference>
<sequence length="75" mass="8515">MEAGDSSVHILMDRVEAIDREMGLPFAWFFLMTHGNKVSPEVGEKIAQGLRGACVRLPDHDAKVLLRWANEQYLF</sequence>
<dbReference type="EMBL" id="BPQQ01000146">
    <property type="protein sequence ID" value="GJE04639.1"/>
    <property type="molecule type" value="Genomic_DNA"/>
</dbReference>
<name>A0ABQ4SQ65_9HYPH</name>
<evidence type="ECO:0000313" key="1">
    <source>
        <dbReference type="EMBL" id="GJE04639.1"/>
    </source>
</evidence>
<accession>A0ABQ4SQ65</accession>
<protein>
    <submittedName>
        <fullName evidence="1">Uncharacterized protein</fullName>
    </submittedName>
</protein>
<organism evidence="1 2">
    <name type="scientific">Methylobacterium isbiliense</name>
    <dbReference type="NCBI Taxonomy" id="315478"/>
    <lineage>
        <taxon>Bacteria</taxon>
        <taxon>Pseudomonadati</taxon>
        <taxon>Pseudomonadota</taxon>
        <taxon>Alphaproteobacteria</taxon>
        <taxon>Hyphomicrobiales</taxon>
        <taxon>Methylobacteriaceae</taxon>
        <taxon>Methylobacterium</taxon>
    </lineage>
</organism>